<evidence type="ECO:0000256" key="1">
    <source>
        <dbReference type="ARBA" id="ARBA00023172"/>
    </source>
</evidence>
<dbReference type="InterPro" id="IPR013762">
    <property type="entry name" value="Integrase-like_cat_sf"/>
</dbReference>
<dbReference type="InterPro" id="IPR011010">
    <property type="entry name" value="DNA_brk_join_enz"/>
</dbReference>
<gene>
    <name evidence="3" type="ORF">NV381_12175</name>
</gene>
<keyword evidence="4" id="KW-1185">Reference proteome</keyword>
<reference evidence="3 4" key="1">
    <citation type="submission" date="2022-08" db="EMBL/GenBank/DDBJ databases">
        <title>Paenibacillus endoradicis sp. nov., Paenibacillus radicibacter sp. nov and Paenibacillus pararadicis sp. nov., three cold-adapted plant growth-promoting bacteria isolated from root of Larix gmelinii in Great Khingan.</title>
        <authorList>
            <person name="Xue H."/>
        </authorList>
    </citation>
    <scope>NUCLEOTIDE SEQUENCE [LARGE SCALE GENOMIC DNA]</scope>
    <source>
        <strain evidence="3 4">N5-1-1-5</strain>
    </source>
</reference>
<dbReference type="InterPro" id="IPR002104">
    <property type="entry name" value="Integrase_catalytic"/>
</dbReference>
<name>A0ABT1YFJ5_9BACL</name>
<evidence type="ECO:0000313" key="3">
    <source>
        <dbReference type="EMBL" id="MCR8631966.1"/>
    </source>
</evidence>
<dbReference type="SUPFAM" id="SSF56349">
    <property type="entry name" value="DNA breaking-rejoining enzymes"/>
    <property type="match status" value="1"/>
</dbReference>
<accession>A0ABT1YFJ5</accession>
<protein>
    <submittedName>
        <fullName evidence="3">Site-specific integrase</fullName>
    </submittedName>
</protein>
<comment type="caution">
    <text evidence="3">The sequence shown here is derived from an EMBL/GenBank/DDBJ whole genome shotgun (WGS) entry which is preliminary data.</text>
</comment>
<dbReference type="RefSeq" id="WP_258213564.1">
    <property type="nucleotide sequence ID" value="NZ_JANQBD010000008.1"/>
</dbReference>
<evidence type="ECO:0000259" key="2">
    <source>
        <dbReference type="Pfam" id="PF00589"/>
    </source>
</evidence>
<organism evidence="3 4">
    <name type="scientific">Paenibacillus radicis</name>
    <name type="common">ex Xue et al. 2023</name>
    <dbReference type="NCBI Taxonomy" id="2972489"/>
    <lineage>
        <taxon>Bacteria</taxon>
        <taxon>Bacillati</taxon>
        <taxon>Bacillota</taxon>
        <taxon>Bacilli</taxon>
        <taxon>Bacillales</taxon>
        <taxon>Paenibacillaceae</taxon>
        <taxon>Paenibacillus</taxon>
    </lineage>
</organism>
<dbReference type="EMBL" id="JANQBD010000008">
    <property type="protein sequence ID" value="MCR8631966.1"/>
    <property type="molecule type" value="Genomic_DNA"/>
</dbReference>
<evidence type="ECO:0000313" key="4">
    <source>
        <dbReference type="Proteomes" id="UP001300012"/>
    </source>
</evidence>
<sequence length="73" mass="8456">MNSERRQSANTQAKFNDLPDRESLFLSTRGTPYTYSAFYSNWTTITKHAGIKLNPHKARHCCSHFLTQKSLHL</sequence>
<dbReference type="Gene3D" id="1.10.443.10">
    <property type="entry name" value="Intergrase catalytic core"/>
    <property type="match status" value="1"/>
</dbReference>
<dbReference type="Pfam" id="PF00589">
    <property type="entry name" value="Phage_integrase"/>
    <property type="match status" value="1"/>
</dbReference>
<dbReference type="Proteomes" id="UP001300012">
    <property type="component" value="Unassembled WGS sequence"/>
</dbReference>
<feature type="domain" description="Tyr recombinase" evidence="2">
    <location>
        <begin position="17"/>
        <end position="70"/>
    </location>
</feature>
<keyword evidence="1" id="KW-0233">DNA recombination</keyword>
<proteinExistence type="predicted"/>